<dbReference type="GO" id="GO:0051013">
    <property type="term" value="P:microtubule severing"/>
    <property type="evidence" value="ECO:0007669"/>
    <property type="project" value="UniProtKB-UniRule"/>
</dbReference>
<evidence type="ECO:0000259" key="9">
    <source>
        <dbReference type="SMART" id="SM00382"/>
    </source>
</evidence>
<evidence type="ECO:0000256" key="3">
    <source>
        <dbReference type="ARBA" id="ARBA00022701"/>
    </source>
</evidence>
<evidence type="ECO:0000256" key="7">
    <source>
        <dbReference type="ARBA" id="ARBA00023235"/>
    </source>
</evidence>
<dbReference type="AlphaFoldDB" id="A0A1B6ERC7"/>
<dbReference type="InterPro" id="IPR003959">
    <property type="entry name" value="ATPase_AAA_core"/>
</dbReference>
<keyword evidence="6 8" id="KW-0206">Cytoskeleton</keyword>
<keyword evidence="2 8" id="KW-0963">Cytoplasm</keyword>
<dbReference type="GO" id="GO:0005874">
    <property type="term" value="C:microtubule"/>
    <property type="evidence" value="ECO:0007669"/>
    <property type="project" value="UniProtKB-KW"/>
</dbReference>
<name>A0A1B6ERC7_9HEMI</name>
<dbReference type="EMBL" id="GECZ01029309">
    <property type="protein sequence ID" value="JAS40460.1"/>
    <property type="molecule type" value="Transcribed_RNA"/>
</dbReference>
<protein>
    <recommendedName>
        <fullName evidence="8">Katanin p60 ATPase-containing subunit A-like 2</fullName>
        <shortName evidence="8">Katanin p60 subunit A-like 2</shortName>
        <ecNumber evidence="8">5.6.1.1</ecNumber>
    </recommendedName>
    <alternativeName>
        <fullName evidence="8">p60 katanin-like 2</fullName>
    </alternativeName>
</protein>
<dbReference type="Gene3D" id="1.10.8.60">
    <property type="match status" value="1"/>
</dbReference>
<evidence type="ECO:0000256" key="5">
    <source>
        <dbReference type="ARBA" id="ARBA00022840"/>
    </source>
</evidence>
<dbReference type="Pfam" id="PF17862">
    <property type="entry name" value="AAA_lid_3"/>
    <property type="match status" value="1"/>
</dbReference>
<sequence length="502" mass="56980">MTTELNYSTIKLAHQVRDFEEKRLQDRKKHTLYLVHQYLKDEGYNETAQQFEAEARLSNQFAVCDNIDLYTILQEFESYYFLRFQKYPKVCKKILPGGGDVKGKLQRRPTLNENGFECNKLIATALSCPKQNNYKTPSTTKVAGNSNRGRNNKSFASDFDITVLPLTAHNPNVHLQPIESDLSAERIIKPIAGFDGYNGEWKEFADIISKEIFVQDLNVRWEDIMGLDEAKRLLKEAVVYPTKYPELFTGILAPWKGLLLYGPPGTGKTLLAKAVATECRTTFFNISASSIVSKWRGDSEKLVRVMFEVARYHAPSTIYIDELDALAGRRDSAVEHEASRRLKTELLVQLDGLAQSDDRVFLLATSNLPWDLDPAMLRRLEKRVLVDLPNCPARREMIKQNLPPLVLDRPRLTADLDYDKLAEKTASYSGSDIRLVCKEAAMQAMRQAFGLLESNATDKEVGKVQLRPMTTSDVEVALSRTKPSNSSMLGKYRKWQTEYGAT</sequence>
<dbReference type="SUPFAM" id="SSF52540">
    <property type="entry name" value="P-loop containing nucleoside triphosphate hydrolases"/>
    <property type="match status" value="1"/>
</dbReference>
<comment type="catalytic activity">
    <reaction evidence="8">
        <text>n ATP + n H2O + a microtubule = n ADP + n phosphate + (n+1) alpha/beta tubulin heterodimers.</text>
        <dbReference type="EC" id="5.6.1.1"/>
    </reaction>
</comment>
<gene>
    <name evidence="8" type="primary">KATNAL2</name>
    <name evidence="10" type="ORF">g.11085</name>
</gene>
<dbReference type="CDD" id="cd19509">
    <property type="entry name" value="RecA-like_VPS4-like"/>
    <property type="match status" value="1"/>
</dbReference>
<keyword evidence="5 8" id="KW-0067">ATP-binding</keyword>
<dbReference type="GO" id="GO:0005524">
    <property type="term" value="F:ATP binding"/>
    <property type="evidence" value="ECO:0007669"/>
    <property type="project" value="UniProtKB-KW"/>
</dbReference>
<dbReference type="GO" id="GO:0000922">
    <property type="term" value="C:spindle pole"/>
    <property type="evidence" value="ECO:0007669"/>
    <property type="project" value="UniProtKB-SubCell"/>
</dbReference>
<evidence type="ECO:0000313" key="10">
    <source>
        <dbReference type="EMBL" id="JAS40460.1"/>
    </source>
</evidence>
<dbReference type="Pfam" id="PF00004">
    <property type="entry name" value="AAA"/>
    <property type="match status" value="1"/>
</dbReference>
<feature type="domain" description="AAA+ ATPase" evidence="9">
    <location>
        <begin position="254"/>
        <end position="390"/>
    </location>
</feature>
<dbReference type="InterPro" id="IPR006594">
    <property type="entry name" value="LisH"/>
</dbReference>
<proteinExistence type="inferred from homology"/>
<dbReference type="EC" id="5.6.1.1" evidence="8"/>
<dbReference type="InterPro" id="IPR027497">
    <property type="entry name" value="Katanin_p60_AL2"/>
</dbReference>
<dbReference type="PANTHER" id="PTHR23074:SF78">
    <property type="entry name" value="KATANIN P60 ATPASE-CONTAINING SUBUNIT A-LIKE 2"/>
    <property type="match status" value="1"/>
</dbReference>
<comment type="function">
    <text evidence="8">Severs microtubules in vitro in an ATP-dependent manner. This activity may promote rapid reorganization of cellular microtubule arrays.</text>
</comment>
<dbReference type="FunFam" id="3.40.50.300:FF:000434">
    <property type="entry name" value="Katanin p60 ATPase-containing subunit A-like 2"/>
    <property type="match status" value="1"/>
</dbReference>
<dbReference type="SMART" id="SM00667">
    <property type="entry name" value="LisH"/>
    <property type="match status" value="1"/>
</dbReference>
<reference evidence="10" key="1">
    <citation type="submission" date="2015-11" db="EMBL/GenBank/DDBJ databases">
        <title>De novo transcriptome assembly of four potential Pierce s Disease insect vectors from Arizona vineyards.</title>
        <authorList>
            <person name="Tassone E.E."/>
        </authorList>
    </citation>
    <scope>NUCLEOTIDE SEQUENCE</scope>
</reference>
<dbReference type="PROSITE" id="PS50896">
    <property type="entry name" value="LISH"/>
    <property type="match status" value="1"/>
</dbReference>
<dbReference type="Pfam" id="PF08513">
    <property type="entry name" value="LisH"/>
    <property type="match status" value="1"/>
</dbReference>
<dbReference type="InterPro" id="IPR041569">
    <property type="entry name" value="AAA_lid_3"/>
</dbReference>
<dbReference type="InterPro" id="IPR050304">
    <property type="entry name" value="MT-severing_AAA_ATPase"/>
</dbReference>
<organism evidence="10">
    <name type="scientific">Cuerna arida</name>
    <dbReference type="NCBI Taxonomy" id="1464854"/>
    <lineage>
        <taxon>Eukaryota</taxon>
        <taxon>Metazoa</taxon>
        <taxon>Ecdysozoa</taxon>
        <taxon>Arthropoda</taxon>
        <taxon>Hexapoda</taxon>
        <taxon>Insecta</taxon>
        <taxon>Pterygota</taxon>
        <taxon>Neoptera</taxon>
        <taxon>Paraneoptera</taxon>
        <taxon>Hemiptera</taxon>
        <taxon>Auchenorrhyncha</taxon>
        <taxon>Membracoidea</taxon>
        <taxon>Cicadellidae</taxon>
        <taxon>Cicadellinae</taxon>
        <taxon>Proconiini</taxon>
        <taxon>Cuerna</taxon>
    </lineage>
</organism>
<evidence type="ECO:0000256" key="4">
    <source>
        <dbReference type="ARBA" id="ARBA00022741"/>
    </source>
</evidence>
<evidence type="ECO:0000256" key="6">
    <source>
        <dbReference type="ARBA" id="ARBA00023212"/>
    </source>
</evidence>
<keyword evidence="4 8" id="KW-0547">Nucleotide-binding</keyword>
<keyword evidence="7 8" id="KW-0413">Isomerase</keyword>
<dbReference type="Gene3D" id="3.40.50.300">
    <property type="entry name" value="P-loop containing nucleotide triphosphate hydrolases"/>
    <property type="match status" value="1"/>
</dbReference>
<evidence type="ECO:0000256" key="8">
    <source>
        <dbReference type="HAMAP-Rule" id="MF_03025"/>
    </source>
</evidence>
<dbReference type="GO" id="GO:0008568">
    <property type="term" value="F:microtubule severing ATPase activity"/>
    <property type="evidence" value="ECO:0007669"/>
    <property type="project" value="UniProtKB-EC"/>
</dbReference>
<feature type="binding site" evidence="8">
    <location>
        <begin position="262"/>
        <end position="269"/>
    </location>
    <ligand>
        <name>ATP</name>
        <dbReference type="ChEBI" id="CHEBI:30616"/>
    </ligand>
</feature>
<dbReference type="InterPro" id="IPR027417">
    <property type="entry name" value="P-loop_NTPase"/>
</dbReference>
<dbReference type="GO" id="GO:0005737">
    <property type="term" value="C:cytoplasm"/>
    <property type="evidence" value="ECO:0007669"/>
    <property type="project" value="UniProtKB-SubCell"/>
</dbReference>
<dbReference type="InterPro" id="IPR003593">
    <property type="entry name" value="AAA+_ATPase"/>
</dbReference>
<accession>A0A1B6ERC7</accession>
<evidence type="ECO:0000256" key="2">
    <source>
        <dbReference type="ARBA" id="ARBA00022490"/>
    </source>
</evidence>
<comment type="similarity">
    <text evidence="8">Belongs to the AAA ATPase family. Katanin p60 subunit A1 subfamily. A-like 2 sub-subfamily.</text>
</comment>
<comment type="subcellular location">
    <subcellularLocation>
        <location evidence="1 8">Cytoplasm</location>
        <location evidence="1 8">Cytoskeleton</location>
        <location evidence="1 8">Spindle pole</location>
    </subcellularLocation>
    <subcellularLocation>
        <location evidence="8">Cytoplasm</location>
        <location evidence="8">Cytoskeleton</location>
    </subcellularLocation>
    <subcellularLocation>
        <location evidence="8">Cytoplasm</location>
    </subcellularLocation>
    <subcellularLocation>
        <location evidence="8">Cytoplasm</location>
        <location evidence="8">Cytoskeleton</location>
        <location evidence="8">Spindle</location>
    </subcellularLocation>
    <text evidence="8">Localizes within the cytoplasm, partially overlapping with microtubules in interphase and to the mitotic spindle and spindle poles during mitosis.</text>
</comment>
<dbReference type="SMART" id="SM00382">
    <property type="entry name" value="AAA"/>
    <property type="match status" value="1"/>
</dbReference>
<dbReference type="GO" id="GO:0008017">
    <property type="term" value="F:microtubule binding"/>
    <property type="evidence" value="ECO:0007669"/>
    <property type="project" value="UniProtKB-UniRule"/>
</dbReference>
<dbReference type="GO" id="GO:0016887">
    <property type="term" value="F:ATP hydrolysis activity"/>
    <property type="evidence" value="ECO:0007669"/>
    <property type="project" value="InterPro"/>
</dbReference>
<dbReference type="HAMAP" id="MF_03025">
    <property type="entry name" value="Katanin_p60_AL2"/>
    <property type="match status" value="1"/>
</dbReference>
<evidence type="ECO:0000256" key="1">
    <source>
        <dbReference type="ARBA" id="ARBA00004647"/>
    </source>
</evidence>
<keyword evidence="3 8" id="KW-0493">Microtubule</keyword>
<dbReference type="PANTHER" id="PTHR23074">
    <property type="entry name" value="AAA DOMAIN-CONTAINING"/>
    <property type="match status" value="1"/>
</dbReference>